<comment type="caution">
    <text evidence="7">The sequence shown here is derived from an EMBL/GenBank/DDBJ whole genome shotgun (WGS) entry which is preliminary data.</text>
</comment>
<dbReference type="PANTHER" id="PTHR19842:SF2">
    <property type="entry name" value="WD REPEAT PROTEIN (AFU_ORTHOLOGUE AFUA_5G04300)"/>
    <property type="match status" value="1"/>
</dbReference>
<feature type="repeat" description="WD" evidence="5">
    <location>
        <begin position="1024"/>
        <end position="1059"/>
    </location>
</feature>
<dbReference type="OrthoDB" id="10248252at2759"/>
<feature type="compositionally biased region" description="Basic and acidic residues" evidence="6">
    <location>
        <begin position="764"/>
        <end position="774"/>
    </location>
</feature>
<dbReference type="EMBL" id="MU007114">
    <property type="protein sequence ID" value="KAF2420008.1"/>
    <property type="molecule type" value="Genomic_DNA"/>
</dbReference>
<feature type="region of interest" description="Disordered" evidence="6">
    <location>
        <begin position="282"/>
        <end position="319"/>
    </location>
</feature>
<dbReference type="InterPro" id="IPR011047">
    <property type="entry name" value="Quinoprotein_ADH-like_sf"/>
</dbReference>
<feature type="compositionally biased region" description="Polar residues" evidence="6">
    <location>
        <begin position="306"/>
        <end position="319"/>
    </location>
</feature>
<dbReference type="PROSITE" id="PS50082">
    <property type="entry name" value="WD_REPEATS_2"/>
    <property type="match status" value="2"/>
</dbReference>
<evidence type="ECO:0000256" key="1">
    <source>
        <dbReference type="ARBA" id="ARBA00009890"/>
    </source>
</evidence>
<name>A0A9P4TTB5_9PEZI</name>
<gene>
    <name evidence="7" type="ORF">EJ08DRAFT_738737</name>
</gene>
<evidence type="ECO:0000256" key="3">
    <source>
        <dbReference type="ARBA" id="ARBA00022574"/>
    </source>
</evidence>
<evidence type="ECO:0000256" key="2">
    <source>
        <dbReference type="ARBA" id="ARBA00018867"/>
    </source>
</evidence>
<dbReference type="PROSITE" id="PS00678">
    <property type="entry name" value="WD_REPEATS_1"/>
    <property type="match status" value="1"/>
</dbReference>
<feature type="region of interest" description="Disordered" evidence="6">
    <location>
        <begin position="831"/>
        <end position="853"/>
    </location>
</feature>
<dbReference type="SUPFAM" id="SSF50998">
    <property type="entry name" value="Quinoprotein alcohol dehydrogenase-like"/>
    <property type="match status" value="1"/>
</dbReference>
<proteinExistence type="inferred from homology"/>
<feature type="compositionally biased region" description="Polar residues" evidence="6">
    <location>
        <begin position="831"/>
        <end position="843"/>
    </location>
</feature>
<organism evidence="7 8">
    <name type="scientific">Tothia fuscella</name>
    <dbReference type="NCBI Taxonomy" id="1048955"/>
    <lineage>
        <taxon>Eukaryota</taxon>
        <taxon>Fungi</taxon>
        <taxon>Dikarya</taxon>
        <taxon>Ascomycota</taxon>
        <taxon>Pezizomycotina</taxon>
        <taxon>Dothideomycetes</taxon>
        <taxon>Pleosporomycetidae</taxon>
        <taxon>Venturiales</taxon>
        <taxon>Cylindrosympodiaceae</taxon>
        <taxon>Tothia</taxon>
    </lineage>
</organism>
<dbReference type="SUPFAM" id="SSF50978">
    <property type="entry name" value="WD40 repeat-like"/>
    <property type="match status" value="1"/>
</dbReference>
<feature type="compositionally biased region" description="Low complexity" evidence="6">
    <location>
        <begin position="124"/>
        <end position="137"/>
    </location>
</feature>
<feature type="region of interest" description="Disordered" evidence="6">
    <location>
        <begin position="1"/>
        <end position="55"/>
    </location>
</feature>
<accession>A0A9P4TTB5</accession>
<dbReference type="Gene3D" id="2.130.10.10">
    <property type="entry name" value="YVTN repeat-like/Quinoprotein amine dehydrogenase"/>
    <property type="match status" value="1"/>
</dbReference>
<feature type="repeat" description="WD" evidence="5">
    <location>
        <begin position="1087"/>
        <end position="1109"/>
    </location>
</feature>
<evidence type="ECO:0000256" key="4">
    <source>
        <dbReference type="ARBA" id="ARBA00022737"/>
    </source>
</evidence>
<evidence type="ECO:0000256" key="5">
    <source>
        <dbReference type="PROSITE-ProRule" id="PRU00221"/>
    </source>
</evidence>
<dbReference type="InterPro" id="IPR037588">
    <property type="entry name" value="MLST8"/>
</dbReference>
<dbReference type="Proteomes" id="UP000800235">
    <property type="component" value="Unassembled WGS sequence"/>
</dbReference>
<keyword evidence="3 5" id="KW-0853">WD repeat</keyword>
<evidence type="ECO:0000313" key="7">
    <source>
        <dbReference type="EMBL" id="KAF2420008.1"/>
    </source>
</evidence>
<comment type="similarity">
    <text evidence="1">Belongs to the WD repeat LST8 family.</text>
</comment>
<dbReference type="InterPro" id="IPR015943">
    <property type="entry name" value="WD40/YVTN_repeat-like_dom_sf"/>
</dbReference>
<evidence type="ECO:0000313" key="8">
    <source>
        <dbReference type="Proteomes" id="UP000800235"/>
    </source>
</evidence>
<reference evidence="7" key="1">
    <citation type="journal article" date="2020" name="Stud. Mycol.">
        <title>101 Dothideomycetes genomes: a test case for predicting lifestyles and emergence of pathogens.</title>
        <authorList>
            <person name="Haridas S."/>
            <person name="Albert R."/>
            <person name="Binder M."/>
            <person name="Bloem J."/>
            <person name="Labutti K."/>
            <person name="Salamov A."/>
            <person name="Andreopoulos B."/>
            <person name="Baker S."/>
            <person name="Barry K."/>
            <person name="Bills G."/>
            <person name="Bluhm B."/>
            <person name="Cannon C."/>
            <person name="Castanera R."/>
            <person name="Culley D."/>
            <person name="Daum C."/>
            <person name="Ezra D."/>
            <person name="Gonzalez J."/>
            <person name="Henrissat B."/>
            <person name="Kuo A."/>
            <person name="Liang C."/>
            <person name="Lipzen A."/>
            <person name="Lutzoni F."/>
            <person name="Magnuson J."/>
            <person name="Mondo S."/>
            <person name="Nolan M."/>
            <person name="Ohm R."/>
            <person name="Pangilinan J."/>
            <person name="Park H.-J."/>
            <person name="Ramirez L."/>
            <person name="Alfaro M."/>
            <person name="Sun H."/>
            <person name="Tritt A."/>
            <person name="Yoshinaga Y."/>
            <person name="Zwiers L.-H."/>
            <person name="Turgeon B."/>
            <person name="Goodwin S."/>
            <person name="Spatafora J."/>
            <person name="Crous P."/>
            <person name="Grigoriev I."/>
        </authorList>
    </citation>
    <scope>NUCLEOTIDE SEQUENCE</scope>
    <source>
        <strain evidence="7">CBS 130266</strain>
    </source>
</reference>
<dbReference type="InterPro" id="IPR001680">
    <property type="entry name" value="WD40_rpt"/>
</dbReference>
<keyword evidence="4" id="KW-0677">Repeat</keyword>
<feature type="region of interest" description="Disordered" evidence="6">
    <location>
        <begin position="82"/>
        <end position="150"/>
    </location>
</feature>
<sequence>MAPMPPIQRDFIDLTGDDDEIPPVANTKSSAPQYEVPTTLKTKTPHPPSKQVNLPYQTPYLQVPNIMSKISVTMPHVTQRSGPAFGTFSVPSQTQGQKRKRKAQDAFQSKHVKSRTSLSTLTPTNGSTKGSSITTSSVPRPGVFTTTSTLPATTTPLLATTKGLAAQVRDTKPAEITALGIRDGKRSNIAPLGLELSGSLRNDSLARVQKPRESHGRTGFQELMAAAGPLDPPSLADDMPTTTDAATINKDLEYIPTQHLQDIARPSASAATTASTLLHTSLSHSSTAHTIPSRALISGRTPFDTKPSQNAPNPNTTTTVRRFADSRMPSRSGLPFTNAEQIMVGYLKEYEGLTWEQIDPKMGRTKNTCATKHYRKPNGLANYGVKLRWDYYTKIAALKAILAVFNPTIEAAFDYLTLHLDTNKLPPECVTLFEQFKAQTADLGPPAIQNRPVIPSLALLHTDAPTSQQNYQMDGRLRISARTTEGAFSLERPFQRDFDEAVKSPSPLLSPSSISTPDFESQFKEDLDSPNIYVEGAYVKRLRPYLKHSERMALNLEHMHDMTAFVWEHASIHIGFDNNEMEELLSCICTRLRKSRYVSKHTNSKHTNNTTLDRMTETMSGISQTQLRDIAAYAKKSRSLHRSRISIESFLADAVTGCCMAPTALRLHTRPGEGVGEGRGIRGLLLQRELGQRIPAIRNAVYDSMNPTLKFTGASGDVGTVAWSSDGNTFAAGAACLVDPSSMQYNRPNNLLFGNVSQKSLQELPEHSRPRQRAENGVNSTHSMHISQDSRLYETVTMVDFAPDGSFMYSAGYDNHLRAYRLDNTSETAFNEDVLSQSSSSETGRSKLRPPKPCRLRWEADHGAKLDVLTVSRLTGLIAIGCQADEDNIRVYRNDAGRFQSLAVFNPTRLGANQERKAYPSCLRWGSPAVQNYLLAGFSGPGEDSIYGETSVWDVERQKAVAVSPSTGNVFDANWSNSRLFISACAAYGLNVNKGAHSFIRIYDTVDLSRWSRSLEMDCPARDINDVLFSPYDQNYIAAGATDGTVYIWDIRRADTVLQQLDHGRPLMELDATLPREITDTGVRFCSWGQNRTQLHSGSSDGVIKIWDIYRSPEDVHTRDLITLNSGVYSGAFNHDFTSLLLGEVNGSINVLEVGAEELSFKDVPSFNLESATARTFKNPSGSTNDSESGLTIAKALQQSGQIKFAPMGGFPVRQAVQGSKYTGPYDQADDASNLRAQSTDFQARLGAQSQQERCQILLCRAAAVISTAEEEGDSGRSIDRIPQALRCSLQQDGSKVVVGMLRCSHCSLPARPRIGDPKQESFTLCERCGFSCFRCGDRIKVPPLMTKLACRSCGLEWDIGALGYDLLPLRSGIGKDRVALGTEKDTEMDVDVLIDVDAGSDLKDGGLDDMGDLLHLVEEYQHSFWQDRLSPPI</sequence>
<dbReference type="Pfam" id="PF00400">
    <property type="entry name" value="WD40"/>
    <property type="match status" value="3"/>
</dbReference>
<dbReference type="GO" id="GO:0031931">
    <property type="term" value="C:TORC1 complex"/>
    <property type="evidence" value="ECO:0007669"/>
    <property type="project" value="InterPro"/>
</dbReference>
<dbReference type="GO" id="GO:0032956">
    <property type="term" value="P:regulation of actin cytoskeleton organization"/>
    <property type="evidence" value="ECO:0007669"/>
    <property type="project" value="TreeGrafter"/>
</dbReference>
<dbReference type="InterPro" id="IPR019775">
    <property type="entry name" value="WD40_repeat_CS"/>
</dbReference>
<evidence type="ECO:0000256" key="6">
    <source>
        <dbReference type="SAM" id="MobiDB-lite"/>
    </source>
</evidence>
<dbReference type="GO" id="GO:0031932">
    <property type="term" value="C:TORC2 complex"/>
    <property type="evidence" value="ECO:0007669"/>
    <property type="project" value="InterPro"/>
</dbReference>
<protein>
    <recommendedName>
        <fullName evidence="2">Target of rapamycin complex subunit LST8</fullName>
    </recommendedName>
</protein>
<feature type="region of interest" description="Disordered" evidence="6">
    <location>
        <begin position="761"/>
        <end position="786"/>
    </location>
</feature>
<dbReference type="GO" id="GO:0031929">
    <property type="term" value="P:TOR signaling"/>
    <property type="evidence" value="ECO:0007669"/>
    <property type="project" value="InterPro"/>
</dbReference>
<keyword evidence="8" id="KW-1185">Reference proteome</keyword>
<dbReference type="InterPro" id="IPR036322">
    <property type="entry name" value="WD40_repeat_dom_sf"/>
</dbReference>
<feature type="compositionally biased region" description="Polar residues" evidence="6">
    <location>
        <begin position="777"/>
        <end position="786"/>
    </location>
</feature>
<dbReference type="SMART" id="SM00320">
    <property type="entry name" value="WD40"/>
    <property type="match status" value="4"/>
</dbReference>
<dbReference type="PANTHER" id="PTHR19842">
    <property type="entry name" value="G BETA-LIKE PROTEIN GBL"/>
    <property type="match status" value="1"/>
</dbReference>